<dbReference type="EC" id="2.3.-.-" evidence="2"/>
<dbReference type="RefSeq" id="WP_209751876.1">
    <property type="nucleotide sequence ID" value="NZ_JBHSMH010000047.1"/>
</dbReference>
<name>A0ABW0LZI5_9BACL</name>
<sequence length="169" mass="18607">MKVLETERLALRRQTPDDAAFMLELMNDPDWIANIGDRGVRTVEDARDYIARVALASYERFGFGFYVVELKDGGVPIGICGLAKRDFMADADIGYAFLPAYRGQGYAFEAASGVMAYARSELGMDRIAALVSDGNEASEKLLAKLGLRDEGLIRFGDTDEMVRLYGTGK</sequence>
<dbReference type="Proteomes" id="UP001596105">
    <property type="component" value="Unassembled WGS sequence"/>
</dbReference>
<dbReference type="PROSITE" id="PS51186">
    <property type="entry name" value="GNAT"/>
    <property type="match status" value="1"/>
</dbReference>
<dbReference type="Pfam" id="PF13302">
    <property type="entry name" value="Acetyltransf_3"/>
    <property type="match status" value="1"/>
</dbReference>
<dbReference type="Gene3D" id="3.40.630.30">
    <property type="match status" value="1"/>
</dbReference>
<organism evidence="2 3">
    <name type="scientific">Cohnella suwonensis</name>
    <dbReference type="NCBI Taxonomy" id="696072"/>
    <lineage>
        <taxon>Bacteria</taxon>
        <taxon>Bacillati</taxon>
        <taxon>Bacillota</taxon>
        <taxon>Bacilli</taxon>
        <taxon>Bacillales</taxon>
        <taxon>Paenibacillaceae</taxon>
        <taxon>Cohnella</taxon>
    </lineage>
</organism>
<feature type="domain" description="N-acetyltransferase" evidence="1">
    <location>
        <begin position="9"/>
        <end position="166"/>
    </location>
</feature>
<keyword evidence="2" id="KW-0012">Acyltransferase</keyword>
<reference evidence="3" key="1">
    <citation type="journal article" date="2019" name="Int. J. Syst. Evol. Microbiol.">
        <title>The Global Catalogue of Microorganisms (GCM) 10K type strain sequencing project: providing services to taxonomists for standard genome sequencing and annotation.</title>
        <authorList>
            <consortium name="The Broad Institute Genomics Platform"/>
            <consortium name="The Broad Institute Genome Sequencing Center for Infectious Disease"/>
            <person name="Wu L."/>
            <person name="Ma J."/>
        </authorList>
    </citation>
    <scope>NUCLEOTIDE SEQUENCE [LARGE SCALE GENOMIC DNA]</scope>
    <source>
        <strain evidence="3">CCUG 57113</strain>
    </source>
</reference>
<keyword evidence="2" id="KW-0808">Transferase</keyword>
<evidence type="ECO:0000259" key="1">
    <source>
        <dbReference type="PROSITE" id="PS51186"/>
    </source>
</evidence>
<dbReference type="SUPFAM" id="SSF55729">
    <property type="entry name" value="Acyl-CoA N-acyltransferases (Nat)"/>
    <property type="match status" value="1"/>
</dbReference>
<evidence type="ECO:0000313" key="3">
    <source>
        <dbReference type="Proteomes" id="UP001596105"/>
    </source>
</evidence>
<dbReference type="EMBL" id="JBHSMH010000047">
    <property type="protein sequence ID" value="MFC5470003.1"/>
    <property type="molecule type" value="Genomic_DNA"/>
</dbReference>
<comment type="caution">
    <text evidence="2">The sequence shown here is derived from an EMBL/GenBank/DDBJ whole genome shotgun (WGS) entry which is preliminary data.</text>
</comment>
<dbReference type="PANTHER" id="PTHR43792">
    <property type="entry name" value="GNAT FAMILY, PUTATIVE (AFU_ORTHOLOGUE AFUA_3G00765)-RELATED-RELATED"/>
    <property type="match status" value="1"/>
</dbReference>
<dbReference type="PANTHER" id="PTHR43792:SF1">
    <property type="entry name" value="N-ACETYLTRANSFERASE DOMAIN-CONTAINING PROTEIN"/>
    <property type="match status" value="1"/>
</dbReference>
<evidence type="ECO:0000313" key="2">
    <source>
        <dbReference type="EMBL" id="MFC5470003.1"/>
    </source>
</evidence>
<dbReference type="InterPro" id="IPR000182">
    <property type="entry name" value="GNAT_dom"/>
</dbReference>
<dbReference type="GO" id="GO:0016746">
    <property type="term" value="F:acyltransferase activity"/>
    <property type="evidence" value="ECO:0007669"/>
    <property type="project" value="UniProtKB-KW"/>
</dbReference>
<accession>A0ABW0LZI5</accession>
<proteinExistence type="predicted"/>
<dbReference type="InterPro" id="IPR051531">
    <property type="entry name" value="N-acetyltransferase"/>
</dbReference>
<gene>
    <name evidence="2" type="ORF">ACFPPD_14895</name>
</gene>
<protein>
    <submittedName>
        <fullName evidence="2">GNAT family N-acetyltransferase</fullName>
        <ecNumber evidence="2">2.3.-.-</ecNumber>
    </submittedName>
</protein>
<dbReference type="InterPro" id="IPR016181">
    <property type="entry name" value="Acyl_CoA_acyltransferase"/>
</dbReference>
<dbReference type="CDD" id="cd04301">
    <property type="entry name" value="NAT_SF"/>
    <property type="match status" value="1"/>
</dbReference>
<keyword evidence="3" id="KW-1185">Reference proteome</keyword>